<dbReference type="EMBL" id="JAIQZJ010000007">
    <property type="protein sequence ID" value="MBZ5739119.1"/>
    <property type="molecule type" value="Genomic_DNA"/>
</dbReference>
<comment type="caution">
    <text evidence="1">The sequence shown here is derived from an EMBL/GenBank/DDBJ whole genome shotgun (WGS) entry which is preliminary data.</text>
</comment>
<reference evidence="1 2" key="1">
    <citation type="submission" date="2021-09" db="EMBL/GenBank/DDBJ databases">
        <title>Whole genome sequence of Nocardioides sp. GBK3QG-3.</title>
        <authorList>
            <person name="Tuo L."/>
        </authorList>
    </citation>
    <scope>NUCLEOTIDE SEQUENCE [LARGE SCALE GENOMIC DNA]</scope>
    <source>
        <strain evidence="1 2">GBK3QG-3</strain>
    </source>
</reference>
<name>A0ABS7UDQ7_9ACTN</name>
<evidence type="ECO:0000313" key="1">
    <source>
        <dbReference type="EMBL" id="MBZ5739119.1"/>
    </source>
</evidence>
<sequence>MLTDDDLTHQLGSAFRSSSADLRYAGEVPTARRTPSTGWLAVPAVATAAALVVVGSTDDAPSPAAPEAGGSPSATAHAPRMVTSEIHVAGYTFTYRHAAGTEVADDLYADLSPAPVPDDASPVKGAPAEVEAYVGTDPATGNHALWVKAPTRNGGNLFALESPSWTEDQLTQLFLTGEERAVPAVGG</sequence>
<keyword evidence="2" id="KW-1185">Reference proteome</keyword>
<dbReference type="RefSeq" id="WP_224123492.1">
    <property type="nucleotide sequence ID" value="NZ_JAIQZJ010000007.1"/>
</dbReference>
<evidence type="ECO:0000313" key="2">
    <source>
        <dbReference type="Proteomes" id="UP000780875"/>
    </source>
</evidence>
<dbReference type="Proteomes" id="UP000780875">
    <property type="component" value="Unassembled WGS sequence"/>
</dbReference>
<evidence type="ECO:0008006" key="3">
    <source>
        <dbReference type="Google" id="ProtNLM"/>
    </source>
</evidence>
<accession>A0ABS7UDQ7</accession>
<organism evidence="1 2">
    <name type="scientific">Nocardioides mangrovi</name>
    <dbReference type="NCBI Taxonomy" id="2874580"/>
    <lineage>
        <taxon>Bacteria</taxon>
        <taxon>Bacillati</taxon>
        <taxon>Actinomycetota</taxon>
        <taxon>Actinomycetes</taxon>
        <taxon>Propionibacteriales</taxon>
        <taxon>Nocardioidaceae</taxon>
        <taxon>Nocardioides</taxon>
    </lineage>
</organism>
<protein>
    <recommendedName>
        <fullName evidence="3">DUF4245 domain-containing protein</fullName>
    </recommendedName>
</protein>
<proteinExistence type="predicted"/>
<gene>
    <name evidence="1" type="ORF">K8U61_13170</name>
</gene>